<dbReference type="EMBL" id="JARKHS020007115">
    <property type="protein sequence ID" value="KAK8781997.1"/>
    <property type="molecule type" value="Genomic_DNA"/>
</dbReference>
<proteinExistence type="predicted"/>
<evidence type="ECO:0000313" key="2">
    <source>
        <dbReference type="EMBL" id="KAK8781997.1"/>
    </source>
</evidence>
<organism evidence="2 3">
    <name type="scientific">Amblyomma americanum</name>
    <name type="common">Lone star tick</name>
    <dbReference type="NCBI Taxonomy" id="6943"/>
    <lineage>
        <taxon>Eukaryota</taxon>
        <taxon>Metazoa</taxon>
        <taxon>Ecdysozoa</taxon>
        <taxon>Arthropoda</taxon>
        <taxon>Chelicerata</taxon>
        <taxon>Arachnida</taxon>
        <taxon>Acari</taxon>
        <taxon>Parasitiformes</taxon>
        <taxon>Ixodida</taxon>
        <taxon>Ixodoidea</taxon>
        <taxon>Ixodidae</taxon>
        <taxon>Amblyomminae</taxon>
        <taxon>Amblyomma</taxon>
    </lineage>
</organism>
<dbReference type="Proteomes" id="UP001321473">
    <property type="component" value="Unassembled WGS sequence"/>
</dbReference>
<accession>A0AAQ4F4H7</accession>
<evidence type="ECO:0000256" key="1">
    <source>
        <dbReference type="SAM" id="SignalP"/>
    </source>
</evidence>
<protein>
    <recommendedName>
        <fullName evidence="4">Secreted protein</fullName>
    </recommendedName>
</protein>
<dbReference type="AlphaFoldDB" id="A0AAQ4F4H7"/>
<keyword evidence="1" id="KW-0732">Signal</keyword>
<comment type="caution">
    <text evidence="2">The sequence shown here is derived from an EMBL/GenBank/DDBJ whole genome shotgun (WGS) entry which is preliminary data.</text>
</comment>
<evidence type="ECO:0008006" key="4">
    <source>
        <dbReference type="Google" id="ProtNLM"/>
    </source>
</evidence>
<sequence>MALKMIIKTVLIGSILLSAVFAANAYDYDYSDRYPGRYGWTYSVKGNCAVKRCGIGAYCTYRRKCCGFRRHCTFKAACRPVRRAFRYHE</sequence>
<feature type="chain" id="PRO_5042911075" description="Secreted protein" evidence="1">
    <location>
        <begin position="23"/>
        <end position="89"/>
    </location>
</feature>
<name>A0AAQ4F4H7_AMBAM</name>
<feature type="signal peptide" evidence="1">
    <location>
        <begin position="1"/>
        <end position="22"/>
    </location>
</feature>
<gene>
    <name evidence="2" type="ORF">V5799_016662</name>
</gene>
<evidence type="ECO:0000313" key="3">
    <source>
        <dbReference type="Proteomes" id="UP001321473"/>
    </source>
</evidence>
<keyword evidence="3" id="KW-1185">Reference proteome</keyword>
<reference evidence="2 3" key="1">
    <citation type="journal article" date="2023" name="Arcadia Sci">
        <title>De novo assembly of a long-read Amblyomma americanum tick genome.</title>
        <authorList>
            <person name="Chou S."/>
            <person name="Poskanzer K.E."/>
            <person name="Rollins M."/>
            <person name="Thuy-Boun P.S."/>
        </authorList>
    </citation>
    <scope>NUCLEOTIDE SEQUENCE [LARGE SCALE GENOMIC DNA]</scope>
    <source>
        <strain evidence="2">F_SG_1</strain>
        <tissue evidence="2">Salivary glands</tissue>
    </source>
</reference>